<protein>
    <submittedName>
        <fullName evidence="4">Pentacotripeptide-repeat region of PRORP domain-containing protein</fullName>
    </submittedName>
</protein>
<dbReference type="EMBL" id="CAMXCT030002423">
    <property type="protein sequence ID" value="CAL4785362.1"/>
    <property type="molecule type" value="Genomic_DNA"/>
</dbReference>
<dbReference type="InterPro" id="IPR011990">
    <property type="entry name" value="TPR-like_helical_dom_sf"/>
</dbReference>
<dbReference type="Gene3D" id="1.25.40.10">
    <property type="entry name" value="Tetratricopeptide repeat domain"/>
    <property type="match status" value="2"/>
</dbReference>
<keyword evidence="5" id="KW-1185">Reference proteome</keyword>
<dbReference type="EMBL" id="CAMXCT010002423">
    <property type="protein sequence ID" value="CAI3998050.1"/>
    <property type="molecule type" value="Genomic_DNA"/>
</dbReference>
<evidence type="ECO:0000313" key="5">
    <source>
        <dbReference type="Proteomes" id="UP001152797"/>
    </source>
</evidence>
<proteinExistence type="predicted"/>
<reference evidence="3" key="2">
    <citation type="submission" date="2024-04" db="EMBL/GenBank/DDBJ databases">
        <authorList>
            <person name="Chen Y."/>
            <person name="Shah S."/>
            <person name="Dougan E. K."/>
            <person name="Thang M."/>
            <person name="Chan C."/>
        </authorList>
    </citation>
    <scope>NUCLEOTIDE SEQUENCE [LARGE SCALE GENOMIC DNA]</scope>
</reference>
<dbReference type="Proteomes" id="UP001152797">
    <property type="component" value="Unassembled WGS sequence"/>
</dbReference>
<reference evidence="2" key="1">
    <citation type="submission" date="2022-10" db="EMBL/GenBank/DDBJ databases">
        <authorList>
            <person name="Chen Y."/>
            <person name="Dougan E. K."/>
            <person name="Chan C."/>
            <person name="Rhodes N."/>
            <person name="Thang M."/>
        </authorList>
    </citation>
    <scope>NUCLEOTIDE SEQUENCE</scope>
</reference>
<keyword evidence="1" id="KW-0677">Repeat</keyword>
<sequence length="445" mass="47584">MASHRVELDAIGATTLVKAYATGTTWPRVLSLLHEMANSNMPRDAHLLTAAISACESCAWHAAQIQLENGSILQKSLVAWNACVAACAAAAMWCLGLSTVQQLPALSLQKDVVSCSSAVHACSLGKKWPNALHLFSGMWTHGPLPNVVACGAAFNAASNSASGGWWALNALKRMQMQRLKPSVMCLNAALNACACSFLWTECFALLRNMQHDRLQPTMVSFGAAMSASEKVERWTEALELLTEALQAGLQPTLVAVSLALAACKHEPRAWELAIQHLARCKEPRPGNGESSPAVRSCCGQEMWPPNLILANTLSSTCESAGKWQQCAVILTSLPAWRLQAAGQTYGSFVSSLLASKGKGKWQISLGILGQLAAAHLDPDIVCLDIALSLCEAEVSNSPVDSFGSQHSQRCNLPGCPVMMEIGQSHVVLLRMVEECGEKALRCISI</sequence>
<dbReference type="OrthoDB" id="185373at2759"/>
<dbReference type="EMBL" id="CAMXCT020002423">
    <property type="protein sequence ID" value="CAL1151425.1"/>
    <property type="molecule type" value="Genomic_DNA"/>
</dbReference>
<evidence type="ECO:0000313" key="3">
    <source>
        <dbReference type="EMBL" id="CAL1151425.1"/>
    </source>
</evidence>
<organism evidence="2">
    <name type="scientific">Cladocopium goreaui</name>
    <dbReference type="NCBI Taxonomy" id="2562237"/>
    <lineage>
        <taxon>Eukaryota</taxon>
        <taxon>Sar</taxon>
        <taxon>Alveolata</taxon>
        <taxon>Dinophyceae</taxon>
        <taxon>Suessiales</taxon>
        <taxon>Symbiodiniaceae</taxon>
        <taxon>Cladocopium</taxon>
    </lineage>
</organism>
<dbReference type="PANTHER" id="PTHR47447">
    <property type="entry name" value="OS03G0856100 PROTEIN"/>
    <property type="match status" value="1"/>
</dbReference>
<name>A0A9P1CV72_9DINO</name>
<dbReference type="AlphaFoldDB" id="A0A9P1CV72"/>
<evidence type="ECO:0000313" key="4">
    <source>
        <dbReference type="EMBL" id="CAL4785362.1"/>
    </source>
</evidence>
<comment type="caution">
    <text evidence="2">The sequence shown here is derived from an EMBL/GenBank/DDBJ whole genome shotgun (WGS) entry which is preliminary data.</text>
</comment>
<evidence type="ECO:0000313" key="2">
    <source>
        <dbReference type="EMBL" id="CAI3998050.1"/>
    </source>
</evidence>
<evidence type="ECO:0000256" key="1">
    <source>
        <dbReference type="ARBA" id="ARBA00022737"/>
    </source>
</evidence>
<dbReference type="PANTHER" id="PTHR47447:SF17">
    <property type="entry name" value="OS12G0638900 PROTEIN"/>
    <property type="match status" value="1"/>
</dbReference>
<gene>
    <name evidence="2" type="ORF">C1SCF055_LOCUS24381</name>
</gene>
<accession>A0A9P1CV72</accession>